<reference evidence="1" key="1">
    <citation type="submission" date="2019-11" db="EMBL/GenBank/DDBJ databases">
        <title>The nuclear and mitochondrial genomes of Frieseomelitta varia - a highly eusocial stingless bee (Meliponini) with a permanently sterile worker caste.</title>
        <authorList>
            <person name="Freitas F.C.P."/>
            <person name="Lourenco A.P."/>
            <person name="Nunes F.M.F."/>
            <person name="Paschoal A.R."/>
            <person name="Abreu F.C.P."/>
            <person name="Barbin F.O."/>
            <person name="Bataglia L."/>
            <person name="Cardoso-Junior C.A.M."/>
            <person name="Cervoni M.S."/>
            <person name="Silva S.R."/>
            <person name="Dalarmi F."/>
            <person name="Del Lama M.A."/>
            <person name="Depintor T.S."/>
            <person name="Ferreira K.M."/>
            <person name="Goria P.S."/>
            <person name="Jaskot M.C."/>
            <person name="Lago D.C."/>
            <person name="Luna-Lucena D."/>
            <person name="Moda L.M."/>
            <person name="Nascimento L."/>
            <person name="Pedrino M."/>
            <person name="Rabico F.O."/>
            <person name="Sanches F.C."/>
            <person name="Santos D.E."/>
            <person name="Santos C.G."/>
            <person name="Vieira J."/>
            <person name="Lopes T.F."/>
            <person name="Barchuk A.R."/>
            <person name="Hartfelder K."/>
            <person name="Simoes Z.L.P."/>
            <person name="Bitondi M.M.G."/>
            <person name="Pinheiro D.G."/>
        </authorList>
    </citation>
    <scope>NUCLEOTIDE SEQUENCE</scope>
    <source>
        <strain evidence="1">USP_RPSP 00005682</strain>
        <tissue evidence="1">Whole individual</tissue>
    </source>
</reference>
<proteinExistence type="predicted"/>
<name>A0A833S3R3_9HYME</name>
<gene>
    <name evidence="1" type="ORF">E2986_10443</name>
</gene>
<evidence type="ECO:0000313" key="1">
    <source>
        <dbReference type="EMBL" id="KAF3430530.1"/>
    </source>
</evidence>
<evidence type="ECO:0000313" key="2">
    <source>
        <dbReference type="Proteomes" id="UP000655588"/>
    </source>
</evidence>
<accession>A0A833S3R3</accession>
<dbReference type="EMBL" id="WNWW01000040">
    <property type="protein sequence ID" value="KAF3430530.1"/>
    <property type="molecule type" value="Genomic_DNA"/>
</dbReference>
<dbReference type="Proteomes" id="UP000655588">
    <property type="component" value="Unassembled WGS sequence"/>
</dbReference>
<organism evidence="1 2">
    <name type="scientific">Frieseomelitta varia</name>
    <dbReference type="NCBI Taxonomy" id="561572"/>
    <lineage>
        <taxon>Eukaryota</taxon>
        <taxon>Metazoa</taxon>
        <taxon>Ecdysozoa</taxon>
        <taxon>Arthropoda</taxon>
        <taxon>Hexapoda</taxon>
        <taxon>Insecta</taxon>
        <taxon>Pterygota</taxon>
        <taxon>Neoptera</taxon>
        <taxon>Endopterygota</taxon>
        <taxon>Hymenoptera</taxon>
        <taxon>Apocrita</taxon>
        <taxon>Aculeata</taxon>
        <taxon>Apoidea</taxon>
        <taxon>Anthophila</taxon>
        <taxon>Apidae</taxon>
        <taxon>Frieseomelitta</taxon>
    </lineage>
</organism>
<keyword evidence="2" id="KW-1185">Reference proteome</keyword>
<sequence length="81" mass="9290">MNILLTDCSISSPVTYIEIRFFHTNCVSYFASGAVTIEQRSISCSYRYGSEMCRIHVLYTVCSIVIDRGGSSREYIYERLL</sequence>
<protein>
    <submittedName>
        <fullName evidence="1">Uncharacterized protein</fullName>
    </submittedName>
</protein>
<dbReference type="AlphaFoldDB" id="A0A833S3R3"/>
<comment type="caution">
    <text evidence="1">The sequence shown here is derived from an EMBL/GenBank/DDBJ whole genome shotgun (WGS) entry which is preliminary data.</text>
</comment>